<proteinExistence type="predicted"/>
<accession>A0A6L2K9J5</accession>
<dbReference type="EMBL" id="BKCJ010002084">
    <property type="protein sequence ID" value="GEU46131.1"/>
    <property type="molecule type" value="Genomic_DNA"/>
</dbReference>
<gene>
    <name evidence="1" type="ORF">Tci_018109</name>
</gene>
<dbReference type="GO" id="GO:0016787">
    <property type="term" value="F:hydrolase activity"/>
    <property type="evidence" value="ECO:0007669"/>
    <property type="project" value="UniProtKB-KW"/>
</dbReference>
<evidence type="ECO:0000313" key="1">
    <source>
        <dbReference type="EMBL" id="GEU46131.1"/>
    </source>
</evidence>
<sequence>MTLESVMNGPFLGPTVEENGVTRLKKYSELSTTEVIQADCDERIQMLMQGTSLTKQGRECKLYDEFDKFAYKKRESLRDFYLRFSLLLNDLNLYNMKLEQFQVNTKFLNTLPPEWSKFVTDVKLVRDLHTINVDQLHAYLGQHEYHVNEGRQKSMTAGMLRQYTSGPSKSSKKHRVIVYYNCKGEGHMLKQCTKPNKKRDEAWFKDKVLLVQAQTNGQVLYEEELEFLEDPGIAETQSTQSGFKPKRSLDVIMFTSEEPTWYGISCLGRFVPPFDCATHYASKFRLSRLYYMDGRLLLYVFSSVKLYRTVNKSNTVNVLFCKRYTL</sequence>
<reference evidence="1" key="1">
    <citation type="journal article" date="2019" name="Sci. Rep.">
        <title>Draft genome of Tanacetum cinerariifolium, the natural source of mosquito coil.</title>
        <authorList>
            <person name="Yamashiro T."/>
            <person name="Shiraishi A."/>
            <person name="Satake H."/>
            <person name="Nakayama K."/>
        </authorList>
    </citation>
    <scope>NUCLEOTIDE SEQUENCE</scope>
</reference>
<dbReference type="AlphaFoldDB" id="A0A6L2K9J5"/>
<dbReference type="Pfam" id="PF14223">
    <property type="entry name" value="Retrotran_gag_2"/>
    <property type="match status" value="1"/>
</dbReference>
<protein>
    <submittedName>
        <fullName evidence="1">Ureidoglycolate amidohydrolase</fullName>
    </submittedName>
</protein>
<comment type="caution">
    <text evidence="1">The sequence shown here is derived from an EMBL/GenBank/DDBJ whole genome shotgun (WGS) entry which is preliminary data.</text>
</comment>
<keyword evidence="1" id="KW-0378">Hydrolase</keyword>
<name>A0A6L2K9J5_TANCI</name>
<organism evidence="1">
    <name type="scientific">Tanacetum cinerariifolium</name>
    <name type="common">Dalmatian daisy</name>
    <name type="synonym">Chrysanthemum cinerariifolium</name>
    <dbReference type="NCBI Taxonomy" id="118510"/>
    <lineage>
        <taxon>Eukaryota</taxon>
        <taxon>Viridiplantae</taxon>
        <taxon>Streptophyta</taxon>
        <taxon>Embryophyta</taxon>
        <taxon>Tracheophyta</taxon>
        <taxon>Spermatophyta</taxon>
        <taxon>Magnoliopsida</taxon>
        <taxon>eudicotyledons</taxon>
        <taxon>Gunneridae</taxon>
        <taxon>Pentapetalae</taxon>
        <taxon>asterids</taxon>
        <taxon>campanulids</taxon>
        <taxon>Asterales</taxon>
        <taxon>Asteraceae</taxon>
        <taxon>Asteroideae</taxon>
        <taxon>Anthemideae</taxon>
        <taxon>Anthemidinae</taxon>
        <taxon>Tanacetum</taxon>
    </lineage>
</organism>